<protein>
    <submittedName>
        <fullName evidence="3">DDE_3 domain-containing protein</fullName>
    </submittedName>
</protein>
<dbReference type="AlphaFoldDB" id="A0A0N4VC43"/>
<dbReference type="OrthoDB" id="5856567at2759"/>
<dbReference type="Gene3D" id="3.30.420.10">
    <property type="entry name" value="Ribonuclease H-like superfamily/Ribonuclease H"/>
    <property type="match status" value="1"/>
</dbReference>
<dbReference type="GO" id="GO:0003676">
    <property type="term" value="F:nucleic acid binding"/>
    <property type="evidence" value="ECO:0007669"/>
    <property type="project" value="InterPro"/>
</dbReference>
<accession>A0A0N4VC43</accession>
<name>A0A0N4VC43_ENTVE</name>
<dbReference type="WBParaSite" id="EVEC_0000812201-mRNA-1">
    <property type="protein sequence ID" value="EVEC_0000812201-mRNA-1"/>
    <property type="gene ID" value="EVEC_0000812201"/>
</dbReference>
<evidence type="ECO:0000313" key="3">
    <source>
        <dbReference type="WBParaSite" id="EVEC_0000812201-mRNA-1"/>
    </source>
</evidence>
<reference evidence="3" key="1">
    <citation type="submission" date="2017-02" db="UniProtKB">
        <authorList>
            <consortium name="WormBaseParasite"/>
        </authorList>
    </citation>
    <scope>IDENTIFICATION</scope>
</reference>
<dbReference type="Proteomes" id="UP000274131">
    <property type="component" value="Unassembled WGS sequence"/>
</dbReference>
<reference evidence="1 2" key="2">
    <citation type="submission" date="2018-10" db="EMBL/GenBank/DDBJ databases">
        <authorList>
            <consortium name="Pathogen Informatics"/>
        </authorList>
    </citation>
    <scope>NUCLEOTIDE SEQUENCE [LARGE SCALE GENOMIC DNA]</scope>
</reference>
<organism evidence="3">
    <name type="scientific">Enterobius vermicularis</name>
    <name type="common">Human pinworm</name>
    <dbReference type="NCBI Taxonomy" id="51028"/>
    <lineage>
        <taxon>Eukaryota</taxon>
        <taxon>Metazoa</taxon>
        <taxon>Ecdysozoa</taxon>
        <taxon>Nematoda</taxon>
        <taxon>Chromadorea</taxon>
        <taxon>Rhabditida</taxon>
        <taxon>Spirurina</taxon>
        <taxon>Oxyuridomorpha</taxon>
        <taxon>Oxyuroidea</taxon>
        <taxon>Oxyuridae</taxon>
        <taxon>Enterobius</taxon>
    </lineage>
</organism>
<evidence type="ECO:0000313" key="2">
    <source>
        <dbReference type="Proteomes" id="UP000274131"/>
    </source>
</evidence>
<evidence type="ECO:0000313" key="1">
    <source>
        <dbReference type="EMBL" id="VDD92855.1"/>
    </source>
</evidence>
<keyword evidence="2" id="KW-1185">Reference proteome</keyword>
<sequence length="77" mass="9237">MSFEILRLPPSHCQLSAIELFWGWLKQEVAKEAYPNIKVQELRDLTLRVVYSTYHMFLSNLQKKKARHYSWEQSLPN</sequence>
<dbReference type="EMBL" id="UXUI01009005">
    <property type="protein sequence ID" value="VDD92855.1"/>
    <property type="molecule type" value="Genomic_DNA"/>
</dbReference>
<proteinExistence type="predicted"/>
<dbReference type="InterPro" id="IPR036397">
    <property type="entry name" value="RNaseH_sf"/>
</dbReference>
<gene>
    <name evidence="1" type="ORF">EVEC_LOCUS7606</name>
</gene>